<dbReference type="GO" id="GO:0003677">
    <property type="term" value="F:DNA binding"/>
    <property type="evidence" value="ECO:0007669"/>
    <property type="project" value="InterPro"/>
</dbReference>
<dbReference type="EC" id="3.6.4.12" evidence="1"/>
<keyword evidence="2" id="KW-1185">Reference proteome</keyword>
<evidence type="ECO:0000313" key="2">
    <source>
        <dbReference type="Proteomes" id="UP000234331"/>
    </source>
</evidence>
<evidence type="ECO:0000313" key="1">
    <source>
        <dbReference type="EMBL" id="SNQ52210.1"/>
    </source>
</evidence>
<dbReference type="SUPFAM" id="SSF52540">
    <property type="entry name" value="P-loop containing nucleoside triphosphate hydrolases"/>
    <property type="match status" value="1"/>
</dbReference>
<dbReference type="Proteomes" id="UP000234331">
    <property type="component" value="Unassembled WGS sequence"/>
</dbReference>
<protein>
    <submittedName>
        <fullName evidence="1">DNA helicase</fullName>
        <ecNumber evidence="1">3.6.4.12</ecNumber>
    </submittedName>
</protein>
<keyword evidence="1" id="KW-0378">Hydrolase</keyword>
<gene>
    <name evidence="1" type="ORF">FRACA_960013</name>
</gene>
<dbReference type="GO" id="GO:0005829">
    <property type="term" value="C:cytosol"/>
    <property type="evidence" value="ECO:0007669"/>
    <property type="project" value="TreeGrafter"/>
</dbReference>
<dbReference type="GO" id="GO:0016787">
    <property type="term" value="F:hydrolase activity"/>
    <property type="evidence" value="ECO:0007669"/>
    <property type="project" value="UniProtKB-KW"/>
</dbReference>
<dbReference type="InterPro" id="IPR000212">
    <property type="entry name" value="DNA_helicase_UvrD/REP"/>
</dbReference>
<keyword evidence="1" id="KW-0547">Nucleotide-binding</keyword>
<dbReference type="RefSeq" id="WP_243408182.1">
    <property type="nucleotide sequence ID" value="NZ_FZMO01000565.1"/>
</dbReference>
<name>A0A2I2L2Q4_9ACTN</name>
<dbReference type="Gene3D" id="3.40.50.300">
    <property type="entry name" value="P-loop containing nucleotide triphosphate hydrolases"/>
    <property type="match status" value="2"/>
</dbReference>
<dbReference type="InterPro" id="IPR027417">
    <property type="entry name" value="P-loop_NTPase"/>
</dbReference>
<dbReference type="GO" id="GO:0000725">
    <property type="term" value="P:recombinational repair"/>
    <property type="evidence" value="ECO:0007669"/>
    <property type="project" value="TreeGrafter"/>
</dbReference>
<dbReference type="GO" id="GO:0005524">
    <property type="term" value="F:ATP binding"/>
    <property type="evidence" value="ECO:0007669"/>
    <property type="project" value="InterPro"/>
</dbReference>
<proteinExistence type="predicted"/>
<sequence>MDAGDDDTELGAERRYLRRSQRALRGMREQVERTTIAEGDPFADKVTNAYLRLDRQRRLATFAGDDGSAPLFFARVDHDPHAASLPGQRVYLGRRHVREAAGDDPLVVDWRAEVARPFYRAHPGDPMGLVNRRRFGHDGGELTAFEDEPLTRPAAADAEAGGSGDLLRREIERPRSGPMRDIVATIQPEQDEIVRADLGVSICVQGAPGTGKTAVGLHRAAYLLYTYREQLKRSGVLVVGPNRAFLGYIAAVLPSLGEFTVTQTSVADLPTAVPVRAVDPDELAALKGDARMADVLARALSGGVGVPTGPVRVATRMGLWTIGTDEAADILAAVRGGSLRYGAGREMLGRRFAAAIRLRAEAGGHSFTDGALETLARSRPIRDAVAAIWPKNTGAALLHRLYTDPAFLEAAADGLLDADEQRLLRQHAPAGTVRTARWSLADAYCVDEAQDLIERVPAFGHVIVDEAQDLSALQCRALGRRCDGGSVTVLGDLAQGTTAWASTSWAHTLEQMGKPTAHLEVLTRGYRVPAQILSFANRLLPHIAPELSAASSARSVPGSLTLVRAEPGRCAGLVLDHARRTLGGEGVTAVIAADGDVAALSTALADAGLPFVELGGTQAPGRASLVPASLAKGLEFDHVVLVEPAAVIDAEHDPTAGLRRLYVALTRAVTSLAVIHTGELPVHLRSRSSDRTVP</sequence>
<dbReference type="PANTHER" id="PTHR11070:SF45">
    <property type="entry name" value="DNA 3'-5' HELICASE"/>
    <property type="match status" value="1"/>
</dbReference>
<keyword evidence="1" id="KW-0347">Helicase</keyword>
<dbReference type="PANTHER" id="PTHR11070">
    <property type="entry name" value="UVRD / RECB / PCRA DNA HELICASE FAMILY MEMBER"/>
    <property type="match status" value="1"/>
</dbReference>
<dbReference type="GO" id="GO:0043138">
    <property type="term" value="F:3'-5' DNA helicase activity"/>
    <property type="evidence" value="ECO:0007669"/>
    <property type="project" value="TreeGrafter"/>
</dbReference>
<keyword evidence="1" id="KW-0067">ATP-binding</keyword>
<reference evidence="1 2" key="1">
    <citation type="submission" date="2017-06" db="EMBL/GenBank/DDBJ databases">
        <authorList>
            <person name="Kim H.J."/>
            <person name="Triplett B.A."/>
        </authorList>
    </citation>
    <scope>NUCLEOTIDE SEQUENCE [LARGE SCALE GENOMIC DNA]</scope>
    <source>
        <strain evidence="1">FRACA_ARgP5</strain>
    </source>
</reference>
<dbReference type="AlphaFoldDB" id="A0A2I2L2Q4"/>
<dbReference type="EMBL" id="FZMO01000565">
    <property type="protein sequence ID" value="SNQ52210.1"/>
    <property type="molecule type" value="Genomic_DNA"/>
</dbReference>
<accession>A0A2I2L2Q4</accession>
<organism evidence="1 2">
    <name type="scientific">Frankia canadensis</name>
    <dbReference type="NCBI Taxonomy" id="1836972"/>
    <lineage>
        <taxon>Bacteria</taxon>
        <taxon>Bacillati</taxon>
        <taxon>Actinomycetota</taxon>
        <taxon>Actinomycetes</taxon>
        <taxon>Frankiales</taxon>
        <taxon>Frankiaceae</taxon>
        <taxon>Frankia</taxon>
    </lineage>
</organism>